<comment type="caution">
    <text evidence="1">The sequence shown here is derived from an EMBL/GenBank/DDBJ whole genome shotgun (WGS) entry which is preliminary data.</text>
</comment>
<proteinExistence type="predicted"/>
<evidence type="ECO:0000313" key="2">
    <source>
        <dbReference type="Proteomes" id="UP001305414"/>
    </source>
</evidence>
<dbReference type="Proteomes" id="UP001305414">
    <property type="component" value="Unassembled WGS sequence"/>
</dbReference>
<dbReference type="AlphaFoldDB" id="A0AAN7UMD9"/>
<evidence type="ECO:0000313" key="1">
    <source>
        <dbReference type="EMBL" id="KAK5628091.1"/>
    </source>
</evidence>
<organism evidence="1 2">
    <name type="scientific">Xylaria bambusicola</name>
    <dbReference type="NCBI Taxonomy" id="326684"/>
    <lineage>
        <taxon>Eukaryota</taxon>
        <taxon>Fungi</taxon>
        <taxon>Dikarya</taxon>
        <taxon>Ascomycota</taxon>
        <taxon>Pezizomycotina</taxon>
        <taxon>Sordariomycetes</taxon>
        <taxon>Xylariomycetidae</taxon>
        <taxon>Xylariales</taxon>
        <taxon>Xylariaceae</taxon>
        <taxon>Xylaria</taxon>
    </lineage>
</organism>
<keyword evidence="2" id="KW-1185">Reference proteome</keyword>
<gene>
    <name evidence="1" type="ORF">RRF57_003807</name>
</gene>
<protein>
    <submittedName>
        <fullName evidence="1">Uncharacterized protein</fullName>
    </submittedName>
</protein>
<dbReference type="EMBL" id="JAWHQM010000007">
    <property type="protein sequence ID" value="KAK5628091.1"/>
    <property type="molecule type" value="Genomic_DNA"/>
</dbReference>
<accession>A0AAN7UMD9</accession>
<reference evidence="1 2" key="1">
    <citation type="submission" date="2023-10" db="EMBL/GenBank/DDBJ databases">
        <title>Draft genome sequence of Xylaria bambusicola isolate GMP-LS, the root and basal stem rot pathogen of sugarcane in Indonesia.</title>
        <authorList>
            <person name="Selvaraj P."/>
            <person name="Muralishankar V."/>
            <person name="Muruganantham S."/>
            <person name="Sp S."/>
            <person name="Haryani S."/>
            <person name="Lau K.J.X."/>
            <person name="Naqvi N.I."/>
        </authorList>
    </citation>
    <scope>NUCLEOTIDE SEQUENCE [LARGE SCALE GENOMIC DNA]</scope>
    <source>
        <strain evidence="1">GMP-LS</strain>
    </source>
</reference>
<name>A0AAN7UMD9_9PEZI</name>
<sequence>MPMVLNVNNAIREASELPLTEGCPSHRDMIRERLEACNSVLSFEGLPVYRSTWTMSLDAVEGGGRVKSNQATSLPLETKATQIQPSSITRLECFVEGRVGVPT</sequence>